<organism evidence="1 2">
    <name type="scientific">Mycena albidolilacea</name>
    <dbReference type="NCBI Taxonomy" id="1033008"/>
    <lineage>
        <taxon>Eukaryota</taxon>
        <taxon>Fungi</taxon>
        <taxon>Dikarya</taxon>
        <taxon>Basidiomycota</taxon>
        <taxon>Agaricomycotina</taxon>
        <taxon>Agaricomycetes</taxon>
        <taxon>Agaricomycetidae</taxon>
        <taxon>Agaricales</taxon>
        <taxon>Marasmiineae</taxon>
        <taxon>Mycenaceae</taxon>
        <taxon>Mycena</taxon>
    </lineage>
</organism>
<dbReference type="AlphaFoldDB" id="A0AAD7AID6"/>
<comment type="caution">
    <text evidence="1">The sequence shown here is derived from an EMBL/GenBank/DDBJ whole genome shotgun (WGS) entry which is preliminary data.</text>
</comment>
<keyword evidence="2" id="KW-1185">Reference proteome</keyword>
<protein>
    <submittedName>
        <fullName evidence="1">Uncharacterized protein</fullName>
    </submittedName>
</protein>
<dbReference type="Proteomes" id="UP001218218">
    <property type="component" value="Unassembled WGS sequence"/>
</dbReference>
<reference evidence="1" key="1">
    <citation type="submission" date="2023-03" db="EMBL/GenBank/DDBJ databases">
        <title>Massive genome expansion in bonnet fungi (Mycena s.s.) driven by repeated elements and novel gene families across ecological guilds.</title>
        <authorList>
            <consortium name="Lawrence Berkeley National Laboratory"/>
            <person name="Harder C.B."/>
            <person name="Miyauchi S."/>
            <person name="Viragh M."/>
            <person name="Kuo A."/>
            <person name="Thoen E."/>
            <person name="Andreopoulos B."/>
            <person name="Lu D."/>
            <person name="Skrede I."/>
            <person name="Drula E."/>
            <person name="Henrissat B."/>
            <person name="Morin E."/>
            <person name="Kohler A."/>
            <person name="Barry K."/>
            <person name="LaButti K."/>
            <person name="Morin E."/>
            <person name="Salamov A."/>
            <person name="Lipzen A."/>
            <person name="Mereny Z."/>
            <person name="Hegedus B."/>
            <person name="Baldrian P."/>
            <person name="Stursova M."/>
            <person name="Weitz H."/>
            <person name="Taylor A."/>
            <person name="Grigoriev I.V."/>
            <person name="Nagy L.G."/>
            <person name="Martin F."/>
            <person name="Kauserud H."/>
        </authorList>
    </citation>
    <scope>NUCLEOTIDE SEQUENCE</scope>
    <source>
        <strain evidence="1">CBHHK002</strain>
    </source>
</reference>
<sequence length="413" mass="45724">MGTISKSALSKATKQIDSVTSTNLELKKAVCTLQKWVNRSAAVLLRAVERAQKKPQLHPITNQGIFTVEARKIACTMVDSGCSRGKIGLLLQHIGRIFGISIARTMSCRTVGHAILEGRVVAKMQIQYKTSRNTGVYLEYHSVQTVHQIEASILSPQLCLAGVHSTVDHLSTESVSSWIKHIEDCIDIFNCSPLAQQLNKEHTVQLTLRILKGMHGDHTSTEKGSAKDLQGHKLDAAIKDLREEVLLAKSFSDLVLYLRAWNGKKIAEAEGIKGWEALTKLEKAERNAKLMKEIIMVLGKEAYDVLSPPDHQMLDLFIWSGCTMHKDLNSFKGGNAEMVLGWDQIGATPPIILVKKTNTAILRELLELGSEKYDNLTEAQQRAFKASTCGAIKTCMIAGMIFNNKDNKKRPRG</sequence>
<proteinExistence type="predicted"/>
<name>A0AAD7AID6_9AGAR</name>
<evidence type="ECO:0000313" key="2">
    <source>
        <dbReference type="Proteomes" id="UP001218218"/>
    </source>
</evidence>
<accession>A0AAD7AID6</accession>
<evidence type="ECO:0000313" key="1">
    <source>
        <dbReference type="EMBL" id="KAJ7359647.1"/>
    </source>
</evidence>
<dbReference type="EMBL" id="JARIHO010000006">
    <property type="protein sequence ID" value="KAJ7359647.1"/>
    <property type="molecule type" value="Genomic_DNA"/>
</dbReference>
<gene>
    <name evidence="1" type="ORF">DFH08DRAFT_686805</name>
</gene>